<dbReference type="KEGG" id="pcy:PCYB_051090"/>
<organism evidence="3 4">
    <name type="scientific">Plasmodium cynomolgi (strain B)</name>
    <dbReference type="NCBI Taxonomy" id="1120755"/>
    <lineage>
        <taxon>Eukaryota</taxon>
        <taxon>Sar</taxon>
        <taxon>Alveolata</taxon>
        <taxon>Apicomplexa</taxon>
        <taxon>Aconoidasida</taxon>
        <taxon>Haemosporida</taxon>
        <taxon>Plasmodiidae</taxon>
        <taxon>Plasmodium</taxon>
        <taxon>Plasmodium (Plasmodium)</taxon>
    </lineage>
</organism>
<dbReference type="RefSeq" id="XP_004221038.1">
    <property type="nucleotide sequence ID" value="XM_004220990.1"/>
</dbReference>
<dbReference type="AlphaFoldDB" id="K6UCM1"/>
<evidence type="ECO:0000313" key="3">
    <source>
        <dbReference type="EMBL" id="GAB65091.1"/>
    </source>
</evidence>
<accession>K6UCM1</accession>
<dbReference type="PhylomeDB" id="K6UCM1"/>
<name>K6UCM1_PLACD</name>
<dbReference type="InterPro" id="IPR022089">
    <property type="entry name" value="Plasmodium-antigen_C"/>
</dbReference>
<dbReference type="GeneID" id="14691477"/>
<feature type="compositionally biased region" description="Basic and acidic residues" evidence="1">
    <location>
        <begin position="93"/>
        <end position="120"/>
    </location>
</feature>
<dbReference type="OrthoDB" id="385985at2759"/>
<protein>
    <submittedName>
        <fullName evidence="3">Tryptophan-rich antigen</fullName>
    </submittedName>
</protein>
<feature type="region of interest" description="Disordered" evidence="1">
    <location>
        <begin position="1"/>
        <end position="24"/>
    </location>
</feature>
<sequence>METLSNYQECMPETSSHPVLREKSTYSSLSSYKHTNRTIIFFRNKIKRSARNAIAYNTVEKEDVKEDGKELPSKSATKTESMEKNGENNNQKNEARQNNEPKEANDSNIKRINENAEKRKQGYNTGLKEDEAEIQTTESAGDGQKSQTSLLDKIIKAKKMGKGGMKKLIKKPTMLHTADYNDKDSTEDLQEEKSEEWKNNQWNIWKKKNEDEWKIFNTSIENEKDNWLQGIEKEWQNFLEAMLNKWIHYNKKMDEEYQINILEKSSEWDDTQWIKWIKTEGKQFMEQQWTIWLAQKEAQLNHWVVNKWIRWKNSQIIEWLMTDWRLQKEASMSNYKIINMLQRKKRKEWNKWRERINREREEWDAWVRSKENIYINTKWNKWSKWKKDKRFIFSKWVEMFTNKLKNERQWKEWVKS</sequence>
<dbReference type="Pfam" id="PF12319">
    <property type="entry name" value="TryThrA_C"/>
    <property type="match status" value="1"/>
</dbReference>
<evidence type="ECO:0000313" key="4">
    <source>
        <dbReference type="Proteomes" id="UP000006319"/>
    </source>
</evidence>
<evidence type="ECO:0000259" key="2">
    <source>
        <dbReference type="Pfam" id="PF12319"/>
    </source>
</evidence>
<dbReference type="VEuPathDB" id="PlasmoDB:PCYB_051090"/>
<feature type="region of interest" description="Disordered" evidence="1">
    <location>
        <begin position="61"/>
        <end position="129"/>
    </location>
</feature>
<proteinExistence type="predicted"/>
<dbReference type="eggNOG" id="ENOG502S6JQ">
    <property type="taxonomic scope" value="Eukaryota"/>
</dbReference>
<feature type="compositionally biased region" description="Basic and acidic residues" evidence="1">
    <location>
        <begin position="61"/>
        <end position="72"/>
    </location>
</feature>
<dbReference type="Proteomes" id="UP000006319">
    <property type="component" value="Chromosome 5"/>
</dbReference>
<gene>
    <name evidence="3" type="ORF">PCYB_051090</name>
</gene>
<dbReference type="EMBL" id="DF157097">
    <property type="protein sequence ID" value="GAB65091.1"/>
    <property type="molecule type" value="Genomic_DNA"/>
</dbReference>
<keyword evidence="4" id="KW-1185">Reference proteome</keyword>
<reference evidence="3 4" key="1">
    <citation type="journal article" date="2012" name="Nat. Genet.">
        <title>Plasmodium cynomolgi genome sequences provide insight into Plasmodium vivax and the monkey malaria clade.</title>
        <authorList>
            <person name="Tachibana S."/>
            <person name="Sullivan S.A."/>
            <person name="Kawai S."/>
            <person name="Nakamura S."/>
            <person name="Kim H.R."/>
            <person name="Goto N."/>
            <person name="Arisue N."/>
            <person name="Palacpac N.M.Q."/>
            <person name="Honma H."/>
            <person name="Yagi M."/>
            <person name="Tougan T."/>
            <person name="Katakai Y."/>
            <person name="Kaneko O."/>
            <person name="Mita T."/>
            <person name="Kita K."/>
            <person name="Yasutomi Y."/>
            <person name="Sutton P.L."/>
            <person name="Shakhbatyan R."/>
            <person name="Horii T."/>
            <person name="Yasunaga T."/>
            <person name="Barnwell J.W."/>
            <person name="Escalante A.A."/>
            <person name="Carlton J.M."/>
            <person name="Tanabe K."/>
        </authorList>
    </citation>
    <scope>NUCLEOTIDE SEQUENCE [LARGE SCALE GENOMIC DNA]</scope>
    <source>
        <strain evidence="3 4">B</strain>
    </source>
</reference>
<feature type="compositionally biased region" description="Polar residues" evidence="1">
    <location>
        <begin position="1"/>
        <end position="17"/>
    </location>
</feature>
<feature type="domain" description="Tryptophan/threonine-rich plasmodium antigen C-terminal" evidence="2">
    <location>
        <begin position="201"/>
        <end position="413"/>
    </location>
</feature>
<dbReference type="OMA" id="EWKIFNT"/>
<evidence type="ECO:0000256" key="1">
    <source>
        <dbReference type="SAM" id="MobiDB-lite"/>
    </source>
</evidence>